<dbReference type="InterPro" id="IPR002182">
    <property type="entry name" value="NB-ARC"/>
</dbReference>
<dbReference type="Gene3D" id="3.40.50.300">
    <property type="entry name" value="P-loop containing nucleotide triphosphate hydrolases"/>
    <property type="match status" value="1"/>
</dbReference>
<feature type="domain" description="Disease resistance protein At4g27190-like leucine-rich repeats" evidence="9">
    <location>
        <begin position="1188"/>
        <end position="1260"/>
    </location>
</feature>
<dbReference type="InterPro" id="IPR027417">
    <property type="entry name" value="P-loop_NTPase"/>
</dbReference>
<dbReference type="FunFam" id="3.40.50.300:FF:001091">
    <property type="entry name" value="Probable disease resistance protein At1g61300"/>
    <property type="match status" value="1"/>
</dbReference>
<dbReference type="Gene3D" id="1.10.10.10">
    <property type="entry name" value="Winged helix-like DNA-binding domain superfamily/Winged helix DNA-binding domain"/>
    <property type="match status" value="1"/>
</dbReference>
<keyword evidence="11" id="KW-1185">Reference proteome</keyword>
<dbReference type="PRINTS" id="PR00364">
    <property type="entry name" value="DISEASERSIST"/>
</dbReference>
<name>A0AAV6WVC9_9LAMI</name>
<gene>
    <name evidence="10" type="ORF">BUALT_Bualt12G0027400</name>
</gene>
<evidence type="ECO:0000259" key="9">
    <source>
        <dbReference type="Pfam" id="PF23247"/>
    </source>
</evidence>
<comment type="caution">
    <text evidence="10">The sequence shown here is derived from an EMBL/GenBank/DDBJ whole genome shotgun (WGS) entry which is preliminary data.</text>
</comment>
<dbReference type="Gene3D" id="1.10.8.430">
    <property type="entry name" value="Helical domain of apoptotic protease-activating factors"/>
    <property type="match status" value="1"/>
</dbReference>
<proteinExistence type="inferred from homology"/>
<evidence type="ECO:0000256" key="2">
    <source>
        <dbReference type="ARBA" id="ARBA00022614"/>
    </source>
</evidence>
<keyword evidence="7" id="KW-0175">Coiled coil</keyword>
<evidence type="ECO:0000256" key="4">
    <source>
        <dbReference type="ARBA" id="ARBA00022741"/>
    </source>
</evidence>
<evidence type="ECO:0000313" key="10">
    <source>
        <dbReference type="EMBL" id="KAG8372061.1"/>
    </source>
</evidence>
<dbReference type="InterPro" id="IPR032675">
    <property type="entry name" value="LRR_dom_sf"/>
</dbReference>
<organism evidence="10 11">
    <name type="scientific">Buddleja alternifolia</name>
    <dbReference type="NCBI Taxonomy" id="168488"/>
    <lineage>
        <taxon>Eukaryota</taxon>
        <taxon>Viridiplantae</taxon>
        <taxon>Streptophyta</taxon>
        <taxon>Embryophyta</taxon>
        <taxon>Tracheophyta</taxon>
        <taxon>Spermatophyta</taxon>
        <taxon>Magnoliopsida</taxon>
        <taxon>eudicotyledons</taxon>
        <taxon>Gunneridae</taxon>
        <taxon>Pentapetalae</taxon>
        <taxon>asterids</taxon>
        <taxon>lamiids</taxon>
        <taxon>Lamiales</taxon>
        <taxon>Scrophulariaceae</taxon>
        <taxon>Buddlejeae</taxon>
        <taxon>Buddleja</taxon>
    </lineage>
</organism>
<evidence type="ECO:0000256" key="3">
    <source>
        <dbReference type="ARBA" id="ARBA00022737"/>
    </source>
</evidence>
<dbReference type="PANTHER" id="PTHR33463:SF198">
    <property type="entry name" value="RPP4C3"/>
    <property type="match status" value="1"/>
</dbReference>
<feature type="domain" description="Disease resistance protein At4g27190-like leucine-rich repeats" evidence="9">
    <location>
        <begin position="991"/>
        <end position="1106"/>
    </location>
</feature>
<feature type="domain" description="NB-ARC" evidence="8">
    <location>
        <begin position="160"/>
        <end position="320"/>
    </location>
</feature>
<dbReference type="SUPFAM" id="SSF52058">
    <property type="entry name" value="L domain-like"/>
    <property type="match status" value="1"/>
</dbReference>
<keyword evidence="3" id="KW-0677">Repeat</keyword>
<keyword evidence="5" id="KW-0611">Plant defense</keyword>
<dbReference type="Proteomes" id="UP000826271">
    <property type="component" value="Unassembled WGS sequence"/>
</dbReference>
<keyword evidence="4" id="KW-0547">Nucleotide-binding</keyword>
<keyword evidence="6" id="KW-0067">ATP-binding</keyword>
<evidence type="ECO:0000256" key="1">
    <source>
        <dbReference type="ARBA" id="ARBA00008894"/>
    </source>
</evidence>
<protein>
    <recommendedName>
        <fullName evidence="12">AAA+ ATPase domain-containing protein</fullName>
    </recommendedName>
</protein>
<dbReference type="InterPro" id="IPR036388">
    <property type="entry name" value="WH-like_DNA-bd_sf"/>
</dbReference>
<dbReference type="Gene3D" id="3.80.10.10">
    <property type="entry name" value="Ribonuclease Inhibitor"/>
    <property type="match status" value="3"/>
</dbReference>
<dbReference type="Pfam" id="PF00931">
    <property type="entry name" value="NB-ARC"/>
    <property type="match status" value="1"/>
</dbReference>
<dbReference type="GO" id="GO:0005524">
    <property type="term" value="F:ATP binding"/>
    <property type="evidence" value="ECO:0007669"/>
    <property type="project" value="UniProtKB-KW"/>
</dbReference>
<keyword evidence="2" id="KW-0433">Leucine-rich repeat</keyword>
<evidence type="ECO:0000256" key="7">
    <source>
        <dbReference type="SAM" id="Coils"/>
    </source>
</evidence>
<dbReference type="InterPro" id="IPR042197">
    <property type="entry name" value="Apaf_helical"/>
</dbReference>
<dbReference type="GO" id="GO:0043531">
    <property type="term" value="F:ADP binding"/>
    <property type="evidence" value="ECO:0007669"/>
    <property type="project" value="InterPro"/>
</dbReference>
<comment type="similarity">
    <text evidence="1">Belongs to the disease resistance NB-LRR family.</text>
</comment>
<dbReference type="InterPro" id="IPR057135">
    <property type="entry name" value="At4g27190-like_LRR"/>
</dbReference>
<dbReference type="Pfam" id="PF23247">
    <property type="entry name" value="LRR_RPS2"/>
    <property type="match status" value="3"/>
</dbReference>
<dbReference type="PANTHER" id="PTHR33463">
    <property type="entry name" value="NB-ARC DOMAIN-CONTAINING PROTEIN-RELATED"/>
    <property type="match status" value="1"/>
</dbReference>
<feature type="coiled-coil region" evidence="7">
    <location>
        <begin position="38"/>
        <end position="65"/>
    </location>
</feature>
<evidence type="ECO:0000256" key="5">
    <source>
        <dbReference type="ARBA" id="ARBA00022821"/>
    </source>
</evidence>
<evidence type="ECO:0000259" key="8">
    <source>
        <dbReference type="Pfam" id="PF00931"/>
    </source>
</evidence>
<accession>A0AAV6WVC9</accession>
<dbReference type="GO" id="GO:0006952">
    <property type="term" value="P:defense response"/>
    <property type="evidence" value="ECO:0007669"/>
    <property type="project" value="UniProtKB-KW"/>
</dbReference>
<sequence>MAEIVVALVKPAIEELGKVIVAPIKRQFNYLCCFNSNIQSLRKEAKKLEDARDGLQSRVNAAEDNVEVILPQVVSWLKSSDEIRVDINGIETVIPNVKREFWNMKSRFLLSRKAKKATEVMKELRDECNFNLISQPAPPPARGPITIGETYEFETRKQIEEDIMEALRGAEVNLLGICGMGGVGKTTMANRIMKRAREEDLFDEILMVVVSQSVDMFKIQREISELLGLELKEESLQARAHKLGARLMGTKRALVVLDDVWKILKLKELGIPCESGVKGCTLLLTSRDRDVFIEMDVKKVCALRILPEEEAWFLFREKVGTCVDDQDLVSIAKEVAKECKGLPIALVTVGRALKDEKTKLIWKDALQQLKGSNPLNIPHFLAEVYNPLKLSYDFLNDQQKTVFLFCSLFPEDDDISLDHLAWYFLGLGIFKGIKNLEETRNRVYTLVKLLKSRFLLIDGNDEHYVIMHDVVRDVAIFVASQEGLVDPNFSSIDWSLKHSYSDCTWISMFPQKKIELPIVLNVPRLRLLLIHYSHESKIQMHDQFFEAIKDLNVLSFRYISFKSLPQTIQLLKNLLTLRLELCTDLESISIVGELSSLEILICRLCRSITELPAEIGRLTRLRLLDVSYCESLKRVAPGILSSLVRLDELKMIGSFKGWEAEKNGKERRNASLNELQSLSNLKCLEIEIDDWALASEEICLSSKIVKYDITFNLRDPPSHFENRGMSFKWPREIRLGNWIHIFLSTECLHLEGNGSNSLDLAQGQNIKTFNFSGCSTVNKVVSTKSIDWRFGVFPVLESLWLNNLPNLVEICDGPIEAGSNSFNNLKKLEIDDLPALMYLWNSENQNVSLSNLTFINIEGCDKLRNLFPLNMAKDGLLQLKELTIEHCKMIEEVFSSINDGESHITFPKLEKLILYDLPSLTTLCKGIESIECPVLTEMVIRHCPKLTSFVSSTRNCSSLARHNDDSSHLFCNQKVTFGSLKILTIDGCENISNLWCHQISHTGFFSKLEELWINSCGSIRSLFSSSIAANLVNLKKLEIRFCNEMVKVIGDDEENVYENSQLIFPSLERLTLQYLPNLVIFCGWRSALQLRSLTDIEISECPRMESFTMGSLTTPSVATCSGNNPSVAGHSDDSFHLFCDQKAVNTAGAILSPMAESILAAEINAAAGVLLSPSATGAVSSSIAAAGNQSAVAFGSLKRLSIGCYENISNLWCHQILSTDFFRKLEELNIKYCDSIRCLFSSSIAADLVNLKKLRIYACNKMVKVIGDDDENVYEHSPEGLCRAAMYALLVNEELESWPENATVKEVGRVFLKDSA</sequence>
<evidence type="ECO:0000313" key="11">
    <source>
        <dbReference type="Proteomes" id="UP000826271"/>
    </source>
</evidence>
<evidence type="ECO:0000256" key="6">
    <source>
        <dbReference type="ARBA" id="ARBA00022840"/>
    </source>
</evidence>
<reference evidence="10" key="1">
    <citation type="submission" date="2019-10" db="EMBL/GenBank/DDBJ databases">
        <authorList>
            <person name="Zhang R."/>
            <person name="Pan Y."/>
            <person name="Wang J."/>
            <person name="Ma R."/>
            <person name="Yu S."/>
        </authorList>
    </citation>
    <scope>NUCLEOTIDE SEQUENCE</scope>
    <source>
        <strain evidence="10">LA-IB0</strain>
        <tissue evidence="10">Leaf</tissue>
    </source>
</reference>
<dbReference type="EMBL" id="WHWC01000012">
    <property type="protein sequence ID" value="KAG8372061.1"/>
    <property type="molecule type" value="Genomic_DNA"/>
</dbReference>
<feature type="domain" description="Disease resistance protein At4g27190-like leucine-rich repeats" evidence="9">
    <location>
        <begin position="764"/>
        <end position="888"/>
    </location>
</feature>
<dbReference type="SUPFAM" id="SSF52540">
    <property type="entry name" value="P-loop containing nucleoside triphosphate hydrolases"/>
    <property type="match status" value="1"/>
</dbReference>
<evidence type="ECO:0008006" key="12">
    <source>
        <dbReference type="Google" id="ProtNLM"/>
    </source>
</evidence>
<dbReference type="InterPro" id="IPR050905">
    <property type="entry name" value="Plant_NBS-LRR"/>
</dbReference>